<evidence type="ECO:0000313" key="4">
    <source>
        <dbReference type="Proteomes" id="UP000278962"/>
    </source>
</evidence>
<keyword evidence="4" id="KW-1185">Reference proteome</keyword>
<gene>
    <name evidence="3" type="ORF">C8N24_2081</name>
</gene>
<keyword evidence="2" id="KW-0732">Signal</keyword>
<accession>A0A660LB55</accession>
<feature type="transmembrane region" description="Helical" evidence="1">
    <location>
        <begin position="146"/>
        <end position="173"/>
    </location>
</feature>
<dbReference type="Proteomes" id="UP000278962">
    <property type="component" value="Unassembled WGS sequence"/>
</dbReference>
<feature type="transmembrane region" description="Helical" evidence="1">
    <location>
        <begin position="285"/>
        <end position="301"/>
    </location>
</feature>
<reference evidence="3 4" key="1">
    <citation type="submission" date="2018-10" db="EMBL/GenBank/DDBJ databases">
        <title>Genomic Encyclopedia of Archaeal and Bacterial Type Strains, Phase II (KMG-II): from individual species to whole genera.</title>
        <authorList>
            <person name="Goeker M."/>
        </authorList>
    </citation>
    <scope>NUCLEOTIDE SEQUENCE [LARGE SCALE GENOMIC DNA]</scope>
    <source>
        <strain evidence="3 4">DSM 14954</strain>
    </source>
</reference>
<dbReference type="AlphaFoldDB" id="A0A660LB55"/>
<keyword evidence="1" id="KW-1133">Transmembrane helix</keyword>
<evidence type="ECO:0000256" key="1">
    <source>
        <dbReference type="SAM" id="Phobius"/>
    </source>
</evidence>
<feature type="transmembrane region" description="Helical" evidence="1">
    <location>
        <begin position="216"/>
        <end position="232"/>
    </location>
</feature>
<organism evidence="3 4">
    <name type="scientific">Solirubrobacter pauli</name>
    <dbReference type="NCBI Taxonomy" id="166793"/>
    <lineage>
        <taxon>Bacteria</taxon>
        <taxon>Bacillati</taxon>
        <taxon>Actinomycetota</taxon>
        <taxon>Thermoleophilia</taxon>
        <taxon>Solirubrobacterales</taxon>
        <taxon>Solirubrobacteraceae</taxon>
        <taxon>Solirubrobacter</taxon>
    </lineage>
</organism>
<dbReference type="EMBL" id="RBIL01000001">
    <property type="protein sequence ID" value="RKQ92238.1"/>
    <property type="molecule type" value="Genomic_DNA"/>
</dbReference>
<feature type="transmembrane region" description="Helical" evidence="1">
    <location>
        <begin position="239"/>
        <end position="256"/>
    </location>
</feature>
<feature type="chain" id="PRO_5025002937" evidence="2">
    <location>
        <begin position="31"/>
        <end position="518"/>
    </location>
</feature>
<keyword evidence="1" id="KW-0472">Membrane</keyword>
<name>A0A660LB55_9ACTN</name>
<sequence>MRRAFEHPLAPALGCALACLAYLIAQPATADMAAHSYRAWLFEHQGLTVWNAQWYGGHHVLGYSLLFAPFALVLGPALVGVVSALVATVLFAPLAQAHAPSRTAGAIASWLFTAGVLSNVAIGRMPFLLGIAFAVAAWTAARRDRHVIGGVLALCTMLASPVAGVFLMLGACAKLIADGRPALRAAAWVFVPTLLGGVALWALFPEGGNDRFAASAFWPMLVLSAAGVALLAPGRRTIWAGGLLYLGVLIGAFFVPTPFGQNALRLGVLAGPSVLALAHRKKVPAIAIVVIGGGLLYLQWLPAVRAVAEAHGDPSTRLAFQAEARDFLTKMAKPGERVEVPLTKNHWEAADLAKVVPLARGWERQLDAKANPIFYDDEQLTPARYHEWLRENAVRFVALPSAPLDYSARSEALLLEQGLGYLDLVYESPRWRIWELRDPVSPASGGATLLAAGPNWFMVDAAKPTVVKYRYTPYWQTTNACVSRAPGGWTRVEPEEPGVLMVQARFGIERSRRAKTCH</sequence>
<feature type="transmembrane region" description="Helical" evidence="1">
    <location>
        <begin position="107"/>
        <end position="140"/>
    </location>
</feature>
<evidence type="ECO:0000256" key="2">
    <source>
        <dbReference type="SAM" id="SignalP"/>
    </source>
</evidence>
<proteinExistence type="predicted"/>
<comment type="caution">
    <text evidence="3">The sequence shown here is derived from an EMBL/GenBank/DDBJ whole genome shotgun (WGS) entry which is preliminary data.</text>
</comment>
<feature type="transmembrane region" description="Helical" evidence="1">
    <location>
        <begin position="70"/>
        <end position="95"/>
    </location>
</feature>
<protein>
    <submittedName>
        <fullName evidence="3">Uncharacterized protein</fullName>
    </submittedName>
</protein>
<feature type="signal peptide" evidence="2">
    <location>
        <begin position="1"/>
        <end position="30"/>
    </location>
</feature>
<evidence type="ECO:0000313" key="3">
    <source>
        <dbReference type="EMBL" id="RKQ92238.1"/>
    </source>
</evidence>
<keyword evidence="1" id="KW-0812">Transmembrane</keyword>
<feature type="transmembrane region" description="Helical" evidence="1">
    <location>
        <begin position="185"/>
        <end position="204"/>
    </location>
</feature>